<dbReference type="EMBL" id="MNCJ02000331">
    <property type="protein sequence ID" value="KAF5759801.1"/>
    <property type="molecule type" value="Genomic_DNA"/>
</dbReference>
<organism evidence="3 4">
    <name type="scientific">Helianthus annuus</name>
    <name type="common">Common sunflower</name>
    <dbReference type="NCBI Taxonomy" id="4232"/>
    <lineage>
        <taxon>Eukaryota</taxon>
        <taxon>Viridiplantae</taxon>
        <taxon>Streptophyta</taxon>
        <taxon>Embryophyta</taxon>
        <taxon>Tracheophyta</taxon>
        <taxon>Spermatophyta</taxon>
        <taxon>Magnoliopsida</taxon>
        <taxon>eudicotyledons</taxon>
        <taxon>Gunneridae</taxon>
        <taxon>Pentapetalae</taxon>
        <taxon>asterids</taxon>
        <taxon>campanulids</taxon>
        <taxon>Asterales</taxon>
        <taxon>Asteraceae</taxon>
        <taxon>Asteroideae</taxon>
        <taxon>Heliantheae alliance</taxon>
        <taxon>Heliantheae</taxon>
        <taxon>Helianthus</taxon>
    </lineage>
</organism>
<comment type="caution">
    <text evidence="3">The sequence shown here is derived from an EMBL/GenBank/DDBJ whole genome shotgun (WGS) entry which is preliminary data.</text>
</comment>
<proteinExistence type="predicted"/>
<keyword evidence="1" id="KW-0732">Signal</keyword>
<dbReference type="InterPro" id="IPR055198">
    <property type="entry name" value="NSD_PHD"/>
</dbReference>
<evidence type="ECO:0000313" key="4">
    <source>
        <dbReference type="Proteomes" id="UP000215914"/>
    </source>
</evidence>
<name>A0A9K3DT28_HELAN</name>
<feature type="domain" description="Histone-lysine N-methyltransferase NSD-like PHD zinc finger" evidence="2">
    <location>
        <begin position="34"/>
        <end position="80"/>
    </location>
</feature>
<dbReference type="PANTHER" id="PTHR46235:SF3">
    <property type="entry name" value="PHD FINGER-CONTAINING PROTEIN DDB_G0268158"/>
    <property type="match status" value="1"/>
</dbReference>
<dbReference type="AlphaFoldDB" id="A0A9K3DT28"/>
<reference evidence="3" key="2">
    <citation type="submission" date="2020-06" db="EMBL/GenBank/DDBJ databases">
        <title>Helianthus annuus Genome sequencing and assembly Release 2.</title>
        <authorList>
            <person name="Gouzy J."/>
            <person name="Langlade N."/>
            <person name="Munos S."/>
        </authorList>
    </citation>
    <scope>NUCLEOTIDE SEQUENCE</scope>
    <source>
        <tissue evidence="3">Leaves</tissue>
    </source>
</reference>
<evidence type="ECO:0000313" key="3">
    <source>
        <dbReference type="EMBL" id="KAF5759801.1"/>
    </source>
</evidence>
<dbReference type="Gramene" id="mRNA:HanXRQr2_Chr16g0745731">
    <property type="protein sequence ID" value="mRNA:HanXRQr2_Chr16g0745731"/>
    <property type="gene ID" value="HanXRQr2_Chr16g0745731"/>
</dbReference>
<sequence length="92" mass="10647">MISYVLFRLIILLNIYSLQSQNEYKCENCQYSLHQYFVCGELGSSDKSANTEVFRCSSAMCGHFYHPKCVAKLLQKNDKTDRQKLQEKIVVG</sequence>
<evidence type="ECO:0000259" key="2">
    <source>
        <dbReference type="Pfam" id="PF22908"/>
    </source>
</evidence>
<protein>
    <recommendedName>
        <fullName evidence="2">Histone-lysine N-methyltransferase NSD-like PHD zinc finger domain-containing protein</fullName>
    </recommendedName>
</protein>
<dbReference type="PANTHER" id="PTHR46235">
    <property type="entry name" value="PHD FINGER-CONTAINING PROTEIN DDB_G0268158"/>
    <property type="match status" value="1"/>
</dbReference>
<dbReference type="Pfam" id="PF22908">
    <property type="entry name" value="PHD_NSD"/>
    <property type="match status" value="1"/>
</dbReference>
<gene>
    <name evidence="3" type="ORF">HanXRQr2_Chr16g0745731</name>
</gene>
<dbReference type="SUPFAM" id="SSF57850">
    <property type="entry name" value="RING/U-box"/>
    <property type="match status" value="1"/>
</dbReference>
<reference evidence="3" key="1">
    <citation type="journal article" date="2017" name="Nature">
        <title>The sunflower genome provides insights into oil metabolism, flowering and Asterid evolution.</title>
        <authorList>
            <person name="Badouin H."/>
            <person name="Gouzy J."/>
            <person name="Grassa C.J."/>
            <person name="Murat F."/>
            <person name="Staton S.E."/>
            <person name="Cottret L."/>
            <person name="Lelandais-Briere C."/>
            <person name="Owens G.L."/>
            <person name="Carrere S."/>
            <person name="Mayjonade B."/>
            <person name="Legrand L."/>
            <person name="Gill N."/>
            <person name="Kane N.C."/>
            <person name="Bowers J.E."/>
            <person name="Hubner S."/>
            <person name="Bellec A."/>
            <person name="Berard A."/>
            <person name="Berges H."/>
            <person name="Blanchet N."/>
            <person name="Boniface M.C."/>
            <person name="Brunel D."/>
            <person name="Catrice O."/>
            <person name="Chaidir N."/>
            <person name="Claudel C."/>
            <person name="Donnadieu C."/>
            <person name="Faraut T."/>
            <person name="Fievet G."/>
            <person name="Helmstetter N."/>
            <person name="King M."/>
            <person name="Knapp S.J."/>
            <person name="Lai Z."/>
            <person name="Le Paslier M.C."/>
            <person name="Lippi Y."/>
            <person name="Lorenzon L."/>
            <person name="Mandel J.R."/>
            <person name="Marage G."/>
            <person name="Marchand G."/>
            <person name="Marquand E."/>
            <person name="Bret-Mestries E."/>
            <person name="Morien E."/>
            <person name="Nambeesan S."/>
            <person name="Nguyen T."/>
            <person name="Pegot-Espagnet P."/>
            <person name="Pouilly N."/>
            <person name="Raftis F."/>
            <person name="Sallet E."/>
            <person name="Schiex T."/>
            <person name="Thomas J."/>
            <person name="Vandecasteele C."/>
            <person name="Vares D."/>
            <person name="Vear F."/>
            <person name="Vautrin S."/>
            <person name="Crespi M."/>
            <person name="Mangin B."/>
            <person name="Burke J.M."/>
            <person name="Salse J."/>
            <person name="Munos S."/>
            <person name="Vincourt P."/>
            <person name="Rieseberg L.H."/>
            <person name="Langlade N.B."/>
        </authorList>
    </citation>
    <scope>NUCLEOTIDE SEQUENCE</scope>
    <source>
        <tissue evidence="3">Leaves</tissue>
    </source>
</reference>
<dbReference type="CDD" id="cd15565">
    <property type="entry name" value="PHD2_NSD"/>
    <property type="match status" value="1"/>
</dbReference>
<keyword evidence="4" id="KW-1185">Reference proteome</keyword>
<evidence type="ECO:0000256" key="1">
    <source>
        <dbReference type="SAM" id="SignalP"/>
    </source>
</evidence>
<accession>A0A9K3DT28</accession>
<dbReference type="Proteomes" id="UP000215914">
    <property type="component" value="Unassembled WGS sequence"/>
</dbReference>
<feature type="signal peptide" evidence="1">
    <location>
        <begin position="1"/>
        <end position="20"/>
    </location>
</feature>
<feature type="chain" id="PRO_5039944018" description="Histone-lysine N-methyltransferase NSD-like PHD zinc finger domain-containing protein" evidence="1">
    <location>
        <begin position="21"/>
        <end position="92"/>
    </location>
</feature>